<dbReference type="PANTHER" id="PTHR13413:SF0">
    <property type="entry name" value="YLP MOTIF-CONTAINING PROTEIN 1"/>
    <property type="match status" value="1"/>
</dbReference>
<evidence type="ECO:0000256" key="9">
    <source>
        <dbReference type="ARBA" id="ARBA00058677"/>
    </source>
</evidence>
<feature type="compositionally biased region" description="Basic and acidic residues" evidence="13">
    <location>
        <begin position="443"/>
        <end position="465"/>
    </location>
</feature>
<keyword evidence="5" id="KW-0832">Ubl conjugation</keyword>
<feature type="compositionally biased region" description="Basic and acidic residues" evidence="13">
    <location>
        <begin position="1128"/>
        <end position="1138"/>
    </location>
</feature>
<evidence type="ECO:0000256" key="10">
    <source>
        <dbReference type="ARBA" id="ARBA00065932"/>
    </source>
</evidence>
<feature type="compositionally biased region" description="Basic and acidic residues" evidence="13">
    <location>
        <begin position="493"/>
        <end position="513"/>
    </location>
</feature>
<feature type="compositionally biased region" description="Pro residues" evidence="13">
    <location>
        <begin position="743"/>
        <end position="752"/>
    </location>
</feature>
<keyword evidence="3" id="KW-0678">Repressor</keyword>
<reference evidence="16" key="1">
    <citation type="submission" date="2011-12" db="EMBL/GenBank/DDBJ databases">
        <title>The Draft Genome of Lepisosteus oculatus.</title>
        <authorList>
            <consortium name="The Broad Institute Genome Assembly &amp; Analysis Group"/>
            <consortium name="Computational R&amp;D Group"/>
            <consortium name="and Sequencing Platform"/>
            <person name="Di Palma F."/>
            <person name="Alfoldi J."/>
            <person name="Johnson J."/>
            <person name="Berlin A."/>
            <person name="Gnerre S."/>
            <person name="Jaffe D."/>
            <person name="MacCallum I."/>
            <person name="Young S."/>
            <person name="Walker B.J."/>
            <person name="Lander E.S."/>
            <person name="Lindblad-Toh K."/>
        </authorList>
    </citation>
    <scope>NUCLEOTIDE SEQUENCE [LARGE SCALE GENOMIC DNA]</scope>
</reference>
<dbReference type="PANTHER" id="PTHR13413">
    <property type="entry name" value="YLP MOTIF CONTAINING PROTEIN NUCLEAR PROTEIN ZAP"/>
    <property type="match status" value="1"/>
</dbReference>
<comment type="function">
    <text evidence="9">Plays a role in the reduction of telomerase activity during differentiation of embryonic stem cells by binding to the core promoter of TERT and controlling its down-regulation.</text>
</comment>
<dbReference type="GO" id="GO:0016607">
    <property type="term" value="C:nuclear speck"/>
    <property type="evidence" value="ECO:0007669"/>
    <property type="project" value="UniProtKB-SubCell"/>
</dbReference>
<dbReference type="EMBL" id="AHAT01003753">
    <property type="status" value="NOT_ANNOTATED_CDS"/>
    <property type="molecule type" value="Genomic_DNA"/>
</dbReference>
<reference evidence="15" key="2">
    <citation type="submission" date="2025-08" db="UniProtKB">
        <authorList>
            <consortium name="Ensembl"/>
        </authorList>
    </citation>
    <scope>IDENTIFICATION</scope>
</reference>
<feature type="compositionally biased region" description="Basic and acidic residues" evidence="13">
    <location>
        <begin position="1014"/>
        <end position="1060"/>
    </location>
</feature>
<feature type="compositionally biased region" description="Polar residues" evidence="13">
    <location>
        <begin position="124"/>
        <end position="138"/>
    </location>
</feature>
<organism evidence="15 16">
    <name type="scientific">Lepisosteus oculatus</name>
    <name type="common">Spotted gar</name>
    <dbReference type="NCBI Taxonomy" id="7918"/>
    <lineage>
        <taxon>Eukaryota</taxon>
        <taxon>Metazoa</taxon>
        <taxon>Chordata</taxon>
        <taxon>Craniata</taxon>
        <taxon>Vertebrata</taxon>
        <taxon>Euteleostomi</taxon>
        <taxon>Actinopterygii</taxon>
        <taxon>Neopterygii</taxon>
        <taxon>Holostei</taxon>
        <taxon>Semionotiformes</taxon>
        <taxon>Lepisosteidae</taxon>
        <taxon>Lepisosteus</taxon>
    </lineage>
</organism>
<feature type="compositionally biased region" description="Polar residues" evidence="13">
    <location>
        <begin position="366"/>
        <end position="378"/>
    </location>
</feature>
<feature type="compositionally biased region" description="Basic and acidic residues" evidence="13">
    <location>
        <begin position="570"/>
        <end position="618"/>
    </location>
</feature>
<dbReference type="InterPro" id="IPR026314">
    <property type="entry name" value="YLP_motif_con_p1"/>
</dbReference>
<protein>
    <recommendedName>
        <fullName evidence="11">YLP motif-containing protein 1</fullName>
    </recommendedName>
    <alternativeName>
        <fullName evidence="12">Nuclear protein ZAP3</fullName>
    </alternativeName>
</protein>
<keyword evidence="6" id="KW-0805">Transcription regulation</keyword>
<evidence type="ECO:0000259" key="14">
    <source>
        <dbReference type="Pfam" id="PF26583"/>
    </source>
</evidence>
<feature type="compositionally biased region" description="Basic and acidic residues" evidence="13">
    <location>
        <begin position="274"/>
        <end position="284"/>
    </location>
</feature>
<dbReference type="Proteomes" id="UP000018468">
    <property type="component" value="Linkage group LG7"/>
</dbReference>
<feature type="compositionally biased region" description="Low complexity" evidence="13">
    <location>
        <begin position="258"/>
        <end position="273"/>
    </location>
</feature>
<feature type="region of interest" description="Disordered" evidence="13">
    <location>
        <begin position="117"/>
        <end position="286"/>
    </location>
</feature>
<feature type="compositionally biased region" description="Basic and acidic residues" evidence="13">
    <location>
        <begin position="1070"/>
        <end position="1119"/>
    </location>
</feature>
<feature type="compositionally biased region" description="Basic and acidic residues" evidence="13">
    <location>
        <begin position="815"/>
        <end position="828"/>
    </location>
</feature>
<feature type="compositionally biased region" description="Basic and acidic residues" evidence="13">
    <location>
        <begin position="702"/>
        <end position="719"/>
    </location>
</feature>
<evidence type="ECO:0000256" key="12">
    <source>
        <dbReference type="ARBA" id="ARBA00083294"/>
    </source>
</evidence>
<evidence type="ECO:0000256" key="8">
    <source>
        <dbReference type="ARBA" id="ARBA00023242"/>
    </source>
</evidence>
<feature type="compositionally biased region" description="Basic and acidic residues" evidence="13">
    <location>
        <begin position="160"/>
        <end position="171"/>
    </location>
</feature>
<sequence length="1491" mass="172814">MQQHTQLQHILQQYQQFMQQPAHLQKMPIDMQLRHYELQQQQFVPLYQEWDRQFKMWQEQFQSYPHKDQLQDYECQWKQWQEQMKSTSSHLQERVTTLRTMQHQYTTTPYMGMMGMPQYAPGKSSPTSAQSAVYTSAGLSGPGVRPSGLLPTPSAPSRFEGPRGPRFDGPRGHGVPRFEQQQRFNAPPRFEPPPRAEQPKRFDQPPRSTQPTRFGAPPRFEQPPRPSPPSRFERPPGFQQPSRFDVLAKAEPPKAPEIKPQGSKDVSSSSAKDSQPEGQHEHCKPTVVTQVAAGDMSARETLTDDFLDTECGFFVQSDPIPQTTLNRAAPLSKPNESSGEMANKQQQMSETAKTAVSAASADPQKQAASHKNSFNQGEVKTKNEGNTDAQPQLPEQIPSKPEPPKPRRGRGRGQGRGRGWGRGQTGGPGFGSSSGFPPNQRTEGFEHKPYDYRPPFRENRERSQEEEGYDWQDPSVDRRGGLDSRLPPPPDEIWGREEREPLDGPGRERHWEEPEPNYWEDGDPYWREERPQFRHNSPFPHDVREPRCPPPFPHDYVARGPRRPTIPPEALDRDPRGPPLHHDVTERDTRGPPPHHDVLERDPRGPPVHQDIESDSRRPPVGRDIMDREHREPRWPHAPHDREPRHPPLPHEILERDSRRPPLSHEIMERDTRRPPPSHDTVDRDMGRGEYFGEYEQEFVPEPDRYGRPHPDYHSRNFEQDTDQNYYHPRNEWEVKDRGWDYPPCPPRAPPEPFREDRWPQDRNRDYLYDRGAQDRGELRVREYPEEPAYRGEEQQYPAEWKREPLPDRTFAPEIDDRRPPFEGHLETSMDLPPPGLPTQPSNPPENPLEDSSGTGKGILALSQRQHEIILKAAQELKMIRELQEKKNAINEFFKPEGTEQVLQPEVASAGIMGLEIPPAVTGAFKDTRSTAQATDPSFVMSDTTPLAAPMLGKPVVLPKTVDYGHGHDPVSKVEQISYGERIILRPDPVPTERPYEKEPLVPYDRDPYYERRVDPYLERREYGRERERERERDMYREKPPMDYDRERYERERYPRDERLPPGPSSRSGGFRDRDREGRDSRDREREGRSSRDRDVKEHFGRPGYDRLPYERIPDRPLFDHSAPAFGSDRRSYPEERLPAPPLPPHPPAPPRVEKKPETKNVDDILKPPGRESRPERIVVIMRGLPGSGKTHVAKLIRDKEVEFGGAPPRVLGLDDYFMTEVEKVEKDPDTGKRVKQKVLEYEYEPEMEDTYRNSMLKTFRKTLDDGFFPFIIIDAINDRVKYFDQFWSAAKTKGFEVYLAEISVDNQTCAKRNIHGRKLKDIAKMATNWESAPRHMVRLDIRSLLQDAAIEDVEMEDFDPAEEEQKVEAKREAAEEEEADLGYIPKSKWEMDTSGAKLADKLDGLVSSTKRKRDWGRMTDMEDYLQLPDDYATRMSEPGKKRVRWADLEEKKDADRKRAIGFVVGQTDWEKITDESGQLAQRALNRTKYF</sequence>
<evidence type="ECO:0000256" key="13">
    <source>
        <dbReference type="SAM" id="MobiDB-lite"/>
    </source>
</evidence>
<name>W5MXM8_LEPOC</name>
<dbReference type="InterPro" id="IPR058903">
    <property type="entry name" value="Spectrin_YLPM1-like"/>
</dbReference>
<proteinExistence type="predicted"/>
<evidence type="ECO:0000256" key="4">
    <source>
        <dbReference type="ARBA" id="ARBA00022499"/>
    </source>
</evidence>
<feature type="region of interest" description="Disordered" evidence="13">
    <location>
        <begin position="1014"/>
        <end position="1175"/>
    </location>
</feature>
<feature type="domain" description="YLPM1-like spectrin repeat" evidence="14">
    <location>
        <begin position="1"/>
        <end position="108"/>
    </location>
</feature>
<reference evidence="15" key="3">
    <citation type="submission" date="2025-09" db="UniProtKB">
        <authorList>
            <consortium name="Ensembl"/>
        </authorList>
    </citation>
    <scope>IDENTIFICATION</scope>
</reference>
<accession>W5MXM8</accession>
<feature type="compositionally biased region" description="Basic and acidic residues" evidence="13">
    <location>
        <begin position="192"/>
        <end position="204"/>
    </location>
</feature>
<evidence type="ECO:0000256" key="2">
    <source>
        <dbReference type="ARBA" id="ARBA00022481"/>
    </source>
</evidence>
<feature type="compositionally biased region" description="Pro residues" evidence="13">
    <location>
        <begin position="832"/>
        <end position="847"/>
    </location>
</feature>
<dbReference type="FunFam" id="3.40.50.300:FF:000399">
    <property type="entry name" value="YLP motif containing 1"/>
    <property type="match status" value="1"/>
</dbReference>
<feature type="compositionally biased region" description="Basic and acidic residues" evidence="13">
    <location>
        <begin position="753"/>
        <end position="807"/>
    </location>
</feature>
<dbReference type="Ensembl" id="ENSLOCT00000013165.1">
    <property type="protein sequence ID" value="ENSLOCP00000013137.1"/>
    <property type="gene ID" value="ENSLOCG00000010710.1"/>
</dbReference>
<feature type="compositionally biased region" description="Acidic residues" evidence="13">
    <location>
        <begin position="514"/>
        <end position="523"/>
    </location>
</feature>
<evidence type="ECO:0000256" key="7">
    <source>
        <dbReference type="ARBA" id="ARBA00023163"/>
    </source>
</evidence>
<evidence type="ECO:0000313" key="16">
    <source>
        <dbReference type="Proteomes" id="UP000018468"/>
    </source>
</evidence>
<keyword evidence="7" id="KW-0804">Transcription</keyword>
<dbReference type="Pfam" id="PF26583">
    <property type="entry name" value="Spectrin_YLPM1"/>
    <property type="match status" value="1"/>
</dbReference>
<evidence type="ECO:0000256" key="6">
    <source>
        <dbReference type="ARBA" id="ARBA00023015"/>
    </source>
</evidence>
<feature type="region of interest" description="Disordered" evidence="13">
    <location>
        <begin position="316"/>
        <end position="686"/>
    </location>
</feature>
<feature type="compositionally biased region" description="Basic and acidic residues" evidence="13">
    <location>
        <begin position="729"/>
        <end position="740"/>
    </location>
</feature>
<keyword evidence="4" id="KW-1017">Isopeptide bond</keyword>
<keyword evidence="16" id="KW-1185">Reference proteome</keyword>
<feature type="compositionally biased region" description="Gly residues" evidence="13">
    <location>
        <begin position="416"/>
        <end position="432"/>
    </location>
</feature>
<evidence type="ECO:0000256" key="1">
    <source>
        <dbReference type="ARBA" id="ARBA00004324"/>
    </source>
</evidence>
<evidence type="ECO:0000256" key="5">
    <source>
        <dbReference type="ARBA" id="ARBA00022843"/>
    </source>
</evidence>
<feature type="compositionally biased region" description="Basic residues" evidence="13">
    <location>
        <begin position="406"/>
        <end position="415"/>
    </location>
</feature>
<feature type="compositionally biased region" description="Basic and acidic residues" evidence="13">
    <location>
        <begin position="624"/>
        <end position="646"/>
    </location>
</feature>
<dbReference type="GeneTree" id="ENSGT00440000039837"/>
<feature type="compositionally biased region" description="Pro residues" evidence="13">
    <location>
        <begin position="220"/>
        <end position="229"/>
    </location>
</feature>
<evidence type="ECO:0000256" key="11">
    <source>
        <dbReference type="ARBA" id="ARBA00068971"/>
    </source>
</evidence>
<dbReference type="InterPro" id="IPR027417">
    <property type="entry name" value="P-loop_NTPase"/>
</dbReference>
<feature type="compositionally biased region" description="Basic and acidic residues" evidence="13">
    <location>
        <begin position="1152"/>
        <end position="1175"/>
    </location>
</feature>
<dbReference type="SUPFAM" id="SSF52540">
    <property type="entry name" value="P-loop containing nucleoside triphosphate hydrolases"/>
    <property type="match status" value="1"/>
</dbReference>
<dbReference type="Bgee" id="ENSLOCG00000010710">
    <property type="expression patterns" value="Expressed in muscle tissue and 13 other cell types or tissues"/>
</dbReference>
<comment type="subunit">
    <text evidence="10">Interacts with PPP1CA and NCOA5. Forms a complex with ILF2, ILF3, KHDRBS1, RBMX, NCOA5 and PPP1CA.</text>
</comment>
<comment type="subcellular location">
    <subcellularLocation>
        <location evidence="1">Nucleus speckle</location>
    </subcellularLocation>
</comment>
<feature type="compositionally biased region" description="Basic and acidic residues" evidence="13">
    <location>
        <begin position="246"/>
        <end position="257"/>
    </location>
</feature>
<feature type="compositionally biased region" description="Polar residues" evidence="13">
    <location>
        <begin position="334"/>
        <end position="354"/>
    </location>
</feature>
<evidence type="ECO:0000313" key="15">
    <source>
        <dbReference type="Ensembl" id="ENSLOCP00000013137.1"/>
    </source>
</evidence>
<dbReference type="Pfam" id="PF13671">
    <property type="entry name" value="AAA_33"/>
    <property type="match status" value="1"/>
</dbReference>
<feature type="compositionally biased region" description="Pro residues" evidence="13">
    <location>
        <begin position="1139"/>
        <end position="1151"/>
    </location>
</feature>
<feature type="region of interest" description="Disordered" evidence="13">
    <location>
        <begin position="698"/>
        <end position="857"/>
    </location>
</feature>
<evidence type="ECO:0000256" key="3">
    <source>
        <dbReference type="ARBA" id="ARBA00022491"/>
    </source>
</evidence>
<keyword evidence="8" id="KW-0539">Nucleus</keyword>
<dbReference type="Gene3D" id="3.40.50.300">
    <property type="entry name" value="P-loop containing nucleotide triphosphate hydrolases"/>
    <property type="match status" value="1"/>
</dbReference>
<dbReference type="HOGENOM" id="CLU_001969_0_0_1"/>
<keyword evidence="2" id="KW-0488">Methylation</keyword>